<sequence>MIHRRLKARTAPIIVVRGPRQIGKTTAQLHVIEDLLKQGTPPMQILRVSFDELPSLDEKKISEPVLRIVEWYEDVILQNKINDAAHEGKPTYLFFDEVQNLDRWAPQLKFLVDNSTTQVVVTGSSSLRIEQGRDSLAGRISTIEAGVLSLTEIAHFYNSELGKPFLEDNGLDPLTQRAFWEELAIHGQKRQRDRDHVFAKFSARGGYPLAHLRGEVPWPQIADQLNETVVRRVIQHDLRIGERGRKRDEHLLEELFTLSCRYCGQSPDILLFAREVRRALDANIGSGRVQHYLKFLSDALLIRLVKPLEIRLKKKRGANKIVLSDHSLRASWLQEIVPLDPEALRKEPHVTTLAGHIAESATGAALATINGLDIAYLPERQSNPEVDYIITIGTIRIPLELKYQRKIDYLRDTEGLRTFLENKYNNAPFGLLITQTDDVGVEDPRIITMPLSTFLLLR</sequence>
<dbReference type="PANTHER" id="PTHR33295:SF18">
    <property type="entry name" value="AAA+ ATPASE DOMAIN-CONTAINING PROTEIN"/>
    <property type="match status" value="1"/>
</dbReference>
<dbReference type="EMBL" id="MGEM01000018">
    <property type="protein sequence ID" value="OGL84832.1"/>
    <property type="molecule type" value="Genomic_DNA"/>
</dbReference>
<organism evidence="3 4">
    <name type="scientific">Candidatus Uhrbacteria bacterium RIFCSPLOWO2_01_FULL_55_36</name>
    <dbReference type="NCBI Taxonomy" id="1802404"/>
    <lineage>
        <taxon>Bacteria</taxon>
        <taxon>Candidatus Uhriibacteriota</taxon>
    </lineage>
</organism>
<dbReference type="InterPro" id="IPR025420">
    <property type="entry name" value="DUF4143"/>
</dbReference>
<comment type="caution">
    <text evidence="3">The sequence shown here is derived from an EMBL/GenBank/DDBJ whole genome shotgun (WGS) entry which is preliminary data.</text>
</comment>
<evidence type="ECO:0000259" key="2">
    <source>
        <dbReference type="Pfam" id="PF13635"/>
    </source>
</evidence>
<evidence type="ECO:0000313" key="4">
    <source>
        <dbReference type="Proteomes" id="UP000177704"/>
    </source>
</evidence>
<dbReference type="Pfam" id="PF13635">
    <property type="entry name" value="DUF4143"/>
    <property type="match status" value="1"/>
</dbReference>
<dbReference type="SUPFAM" id="SSF52540">
    <property type="entry name" value="P-loop containing nucleoside triphosphate hydrolases"/>
    <property type="match status" value="1"/>
</dbReference>
<evidence type="ECO:0000259" key="1">
    <source>
        <dbReference type="Pfam" id="PF13173"/>
    </source>
</evidence>
<feature type="domain" description="AAA" evidence="1">
    <location>
        <begin position="12"/>
        <end position="153"/>
    </location>
</feature>
<gene>
    <name evidence="3" type="ORF">A3B36_00320</name>
</gene>
<accession>A0A1F7V2V6</accession>
<proteinExistence type="predicted"/>
<dbReference type="InterPro" id="IPR027417">
    <property type="entry name" value="P-loop_NTPase"/>
</dbReference>
<evidence type="ECO:0000313" key="3">
    <source>
        <dbReference type="EMBL" id="OGL84832.1"/>
    </source>
</evidence>
<feature type="domain" description="DUF4143" evidence="2">
    <location>
        <begin position="242"/>
        <end position="403"/>
    </location>
</feature>
<dbReference type="PANTHER" id="PTHR33295">
    <property type="entry name" value="ATPASE"/>
    <property type="match status" value="1"/>
</dbReference>
<dbReference type="InterPro" id="IPR041682">
    <property type="entry name" value="AAA_14"/>
</dbReference>
<dbReference type="Pfam" id="PF13173">
    <property type="entry name" value="AAA_14"/>
    <property type="match status" value="1"/>
</dbReference>
<dbReference type="AlphaFoldDB" id="A0A1F7V2V6"/>
<dbReference type="Proteomes" id="UP000177704">
    <property type="component" value="Unassembled WGS sequence"/>
</dbReference>
<name>A0A1F7V2V6_9BACT</name>
<protein>
    <submittedName>
        <fullName evidence="3">Uncharacterized protein</fullName>
    </submittedName>
</protein>
<reference evidence="3 4" key="1">
    <citation type="journal article" date="2016" name="Nat. Commun.">
        <title>Thousands of microbial genomes shed light on interconnected biogeochemical processes in an aquifer system.</title>
        <authorList>
            <person name="Anantharaman K."/>
            <person name="Brown C.T."/>
            <person name="Hug L.A."/>
            <person name="Sharon I."/>
            <person name="Castelle C.J."/>
            <person name="Probst A.J."/>
            <person name="Thomas B.C."/>
            <person name="Singh A."/>
            <person name="Wilkins M.J."/>
            <person name="Karaoz U."/>
            <person name="Brodie E.L."/>
            <person name="Williams K.H."/>
            <person name="Hubbard S.S."/>
            <person name="Banfield J.F."/>
        </authorList>
    </citation>
    <scope>NUCLEOTIDE SEQUENCE [LARGE SCALE GENOMIC DNA]</scope>
</reference>